<name>A0ABT0BXR0_9BACT</name>
<evidence type="ECO:0000313" key="7">
    <source>
        <dbReference type="Proteomes" id="UP001165444"/>
    </source>
</evidence>
<keyword evidence="5" id="KW-0811">Translocation</keyword>
<evidence type="ECO:0000256" key="3">
    <source>
        <dbReference type="ARBA" id="ARBA00022989"/>
    </source>
</evidence>
<proteinExistence type="inferred from homology"/>
<dbReference type="EMBL" id="JAKZMM010000005">
    <property type="protein sequence ID" value="MCJ2379524.1"/>
    <property type="molecule type" value="Genomic_DNA"/>
</dbReference>
<dbReference type="HAMAP" id="MF_00902">
    <property type="entry name" value="TatC"/>
    <property type="match status" value="1"/>
</dbReference>
<dbReference type="PRINTS" id="PR01840">
    <property type="entry name" value="TATCFAMILY"/>
</dbReference>
<keyword evidence="2 5" id="KW-0812">Transmembrane</keyword>
<comment type="similarity">
    <text evidence="5">Belongs to the TatC family.</text>
</comment>
<dbReference type="PANTHER" id="PTHR30371">
    <property type="entry name" value="SEC-INDEPENDENT PROTEIN TRANSLOCASE PROTEIN TATC"/>
    <property type="match status" value="1"/>
</dbReference>
<dbReference type="InterPro" id="IPR002033">
    <property type="entry name" value="TatC"/>
</dbReference>
<comment type="function">
    <text evidence="5">Part of the twin-arginine translocation (Tat) system that transports large folded proteins containing a characteristic twin-arginine motif in their signal peptide across membranes.</text>
</comment>
<comment type="subcellular location">
    <subcellularLocation>
        <location evidence="5">Cell membrane</location>
        <topology evidence="5">Multi-pass membrane protein</topology>
    </subcellularLocation>
    <subcellularLocation>
        <location evidence="1">Membrane</location>
        <topology evidence="1">Multi-pass membrane protein</topology>
    </subcellularLocation>
</comment>
<dbReference type="Proteomes" id="UP001165444">
    <property type="component" value="Unassembled WGS sequence"/>
</dbReference>
<feature type="transmembrane region" description="Helical" evidence="5">
    <location>
        <begin position="172"/>
        <end position="198"/>
    </location>
</feature>
<keyword evidence="5" id="KW-0813">Transport</keyword>
<keyword evidence="7" id="KW-1185">Reference proteome</keyword>
<comment type="caution">
    <text evidence="6">The sequence shown here is derived from an EMBL/GenBank/DDBJ whole genome shotgun (WGS) entry which is preliminary data.</text>
</comment>
<gene>
    <name evidence="5 6" type="primary">tatC</name>
    <name evidence="6" type="ORF">MUN53_02695</name>
</gene>
<comment type="subunit">
    <text evidence="5">Forms a complex with TatA.</text>
</comment>
<organism evidence="6 7">
    <name type="scientific">Parabacteroides faecalis</name>
    <dbReference type="NCBI Taxonomy" id="2924040"/>
    <lineage>
        <taxon>Bacteria</taxon>
        <taxon>Pseudomonadati</taxon>
        <taxon>Bacteroidota</taxon>
        <taxon>Bacteroidia</taxon>
        <taxon>Bacteroidales</taxon>
        <taxon>Tannerellaceae</taxon>
        <taxon>Parabacteroides</taxon>
    </lineage>
</organism>
<dbReference type="NCBIfam" id="TIGR00945">
    <property type="entry name" value="tatC"/>
    <property type="match status" value="1"/>
</dbReference>
<dbReference type="PANTHER" id="PTHR30371:SF0">
    <property type="entry name" value="SEC-INDEPENDENT PROTEIN TRANSLOCASE PROTEIN TATC, CHLOROPLASTIC-RELATED"/>
    <property type="match status" value="1"/>
</dbReference>
<protein>
    <recommendedName>
        <fullName evidence="5">Sec-independent protein translocase protein TatC</fullName>
    </recommendedName>
</protein>
<comment type="caution">
    <text evidence="5">Lacks conserved residue(s) required for the propagation of feature annotation.</text>
</comment>
<reference evidence="6 7" key="1">
    <citation type="submission" date="2022-03" db="EMBL/GenBank/DDBJ databases">
        <title>Parabacteroides sp. nov. isolated from swine feces.</title>
        <authorList>
            <person name="Bak J.E."/>
        </authorList>
    </citation>
    <scope>NUCLEOTIDE SEQUENCE [LARGE SCALE GENOMIC DNA]</scope>
    <source>
        <strain evidence="6 7">AGMB00274</strain>
    </source>
</reference>
<dbReference type="Pfam" id="PF00902">
    <property type="entry name" value="TatC"/>
    <property type="match status" value="1"/>
</dbReference>
<keyword evidence="5" id="KW-0653">Protein transport</keyword>
<evidence type="ECO:0000256" key="5">
    <source>
        <dbReference type="HAMAP-Rule" id="MF_00902"/>
    </source>
</evidence>
<evidence type="ECO:0000256" key="2">
    <source>
        <dbReference type="ARBA" id="ARBA00022692"/>
    </source>
</evidence>
<keyword evidence="4 5" id="KW-0472">Membrane</keyword>
<feature type="transmembrane region" description="Helical" evidence="5">
    <location>
        <begin position="86"/>
        <end position="107"/>
    </location>
</feature>
<sequence>MQKTDMTFWEHLDVLRNSLIKIVLAVVICGLVAFFFKDTMFDVILAAKDTTFVTYRWFNEICRLMHLQTMDQFSIKLINTGLAEQFIIHMKTSVCAGFLLASPYVVYQLFRFISPALYDRERKYSLGIITGGYIMFIIGVLFGYFLIFPLTLRFLGTYQVSSEVENMISIQSYIGTFMMMNLLIGIVFELPVLCWLLGRLGLLDSTIMRRFRKHAIVAILIIAAIITPTSDIFTLMLVALPIWLLYEISIYVVKDKSYHSNEQFVT</sequence>
<evidence type="ECO:0000313" key="6">
    <source>
        <dbReference type="EMBL" id="MCJ2379524.1"/>
    </source>
</evidence>
<evidence type="ECO:0000256" key="1">
    <source>
        <dbReference type="ARBA" id="ARBA00004141"/>
    </source>
</evidence>
<accession>A0ABT0BXR0</accession>
<feature type="transmembrane region" description="Helical" evidence="5">
    <location>
        <begin position="128"/>
        <end position="152"/>
    </location>
</feature>
<keyword evidence="3 5" id="KW-1133">Transmembrane helix</keyword>
<evidence type="ECO:0000256" key="4">
    <source>
        <dbReference type="ARBA" id="ARBA00023136"/>
    </source>
</evidence>
<dbReference type="RefSeq" id="WP_243323306.1">
    <property type="nucleotide sequence ID" value="NZ_JAKZMM010000005.1"/>
</dbReference>
<keyword evidence="5" id="KW-1003">Cell membrane</keyword>
<feature type="transmembrane region" description="Helical" evidence="5">
    <location>
        <begin position="18"/>
        <end position="36"/>
    </location>
</feature>